<dbReference type="GO" id="GO:0050661">
    <property type="term" value="F:NADP binding"/>
    <property type="evidence" value="ECO:0007669"/>
    <property type="project" value="TreeGrafter"/>
</dbReference>
<evidence type="ECO:0000256" key="2">
    <source>
        <dbReference type="ARBA" id="ARBA00023141"/>
    </source>
</evidence>
<dbReference type="Proteomes" id="UP000028488">
    <property type="component" value="Chromosome"/>
</dbReference>
<dbReference type="SUPFAM" id="SSF51735">
    <property type="entry name" value="NAD(P)-binding Rossmann-fold domains"/>
    <property type="match status" value="1"/>
</dbReference>
<dbReference type="GO" id="GO:0004764">
    <property type="term" value="F:shikimate 3-dehydrogenase (NADP+) activity"/>
    <property type="evidence" value="ECO:0007669"/>
    <property type="project" value="UniProtKB-EC"/>
</dbReference>
<evidence type="ECO:0000259" key="4">
    <source>
        <dbReference type="Pfam" id="PF18317"/>
    </source>
</evidence>
<dbReference type="InterPro" id="IPR041121">
    <property type="entry name" value="SDH_C"/>
</dbReference>
<protein>
    <submittedName>
        <fullName evidence="5">Shikimate dehydrogenase</fullName>
        <ecNumber evidence="5">1.1.1.25</ecNumber>
    </submittedName>
</protein>
<dbReference type="GO" id="GO:0005829">
    <property type="term" value="C:cytosol"/>
    <property type="evidence" value="ECO:0007669"/>
    <property type="project" value="TreeGrafter"/>
</dbReference>
<gene>
    <name evidence="5" type="ORF">EP51_33660</name>
</gene>
<dbReference type="Pfam" id="PF18317">
    <property type="entry name" value="SDH_C"/>
    <property type="match status" value="1"/>
</dbReference>
<evidence type="ECO:0000259" key="3">
    <source>
        <dbReference type="Pfam" id="PF08501"/>
    </source>
</evidence>
<evidence type="ECO:0000313" key="5">
    <source>
        <dbReference type="EMBL" id="AII09324.1"/>
    </source>
</evidence>
<dbReference type="GO" id="GO:0009423">
    <property type="term" value="P:chorismate biosynthetic process"/>
    <property type="evidence" value="ECO:0007669"/>
    <property type="project" value="TreeGrafter"/>
</dbReference>
<evidence type="ECO:0000313" key="6">
    <source>
        <dbReference type="Proteomes" id="UP000028488"/>
    </source>
</evidence>
<accession>A0A076F0Z4</accession>
<organism evidence="5 6">
    <name type="scientific">Rhodococcus opacus</name>
    <name type="common">Nocardia opaca</name>
    <dbReference type="NCBI Taxonomy" id="37919"/>
    <lineage>
        <taxon>Bacteria</taxon>
        <taxon>Bacillati</taxon>
        <taxon>Actinomycetota</taxon>
        <taxon>Actinomycetes</taxon>
        <taxon>Mycobacteriales</taxon>
        <taxon>Nocardiaceae</taxon>
        <taxon>Rhodococcus</taxon>
    </lineage>
</organism>
<keyword evidence="2" id="KW-0057">Aromatic amino acid biosynthesis</keyword>
<dbReference type="InterPro" id="IPR046346">
    <property type="entry name" value="Aminoacid_DH-like_N_sf"/>
</dbReference>
<dbReference type="Gene3D" id="3.40.50.720">
    <property type="entry name" value="NAD(P)-binding Rossmann-like Domain"/>
    <property type="match status" value="1"/>
</dbReference>
<dbReference type="PANTHER" id="PTHR21089">
    <property type="entry name" value="SHIKIMATE DEHYDROGENASE"/>
    <property type="match status" value="1"/>
</dbReference>
<dbReference type="EMBL" id="CP008947">
    <property type="protein sequence ID" value="AII09324.1"/>
    <property type="molecule type" value="Genomic_DNA"/>
</dbReference>
<reference evidence="5 6" key="1">
    <citation type="submission" date="2014-07" db="EMBL/GenBank/DDBJ databases">
        <title>Genome Sequence of Rhodococcus opacus Strain R7, a Biodegrader of Mono- and Polycyclic Aromatic Hydrocarbons.</title>
        <authorList>
            <person name="Di Gennaro P."/>
            <person name="Zampolli J."/>
            <person name="Presti I."/>
            <person name="Cappelletti M."/>
            <person name="D'Ursi P."/>
            <person name="Orro A."/>
            <person name="Mezzelani A."/>
            <person name="Milanesi L."/>
        </authorList>
    </citation>
    <scope>NUCLEOTIDE SEQUENCE [LARGE SCALE GENOMIC DNA]</scope>
    <source>
        <strain evidence="5 6">R7</strain>
    </source>
</reference>
<dbReference type="InterPro" id="IPR036291">
    <property type="entry name" value="NAD(P)-bd_dom_sf"/>
</dbReference>
<proteinExistence type="predicted"/>
<keyword evidence="2" id="KW-0028">Amino-acid biosynthesis</keyword>
<dbReference type="PANTHER" id="PTHR21089:SF1">
    <property type="entry name" value="BIFUNCTIONAL 3-DEHYDROQUINATE DEHYDRATASE_SHIKIMATE DEHYDROGENASE, CHLOROPLASTIC"/>
    <property type="match status" value="1"/>
</dbReference>
<keyword evidence="5" id="KW-0560">Oxidoreductase</keyword>
<name>A0A076F0Z4_RHOOP</name>
<dbReference type="EC" id="1.1.1.25" evidence="5"/>
<dbReference type="NCBIfam" id="NF009201">
    <property type="entry name" value="PRK12549.1"/>
    <property type="match status" value="1"/>
</dbReference>
<comment type="pathway">
    <text evidence="1">Metabolic intermediate biosynthesis; chorismate biosynthesis; chorismate from D-erythrose 4-phosphate and phosphoenolpyruvate: step 4/7.</text>
</comment>
<dbReference type="AlphaFoldDB" id="A0A076F0Z4"/>
<dbReference type="GO" id="GO:0019632">
    <property type="term" value="P:shikimate metabolic process"/>
    <property type="evidence" value="ECO:0007669"/>
    <property type="project" value="TreeGrafter"/>
</dbReference>
<dbReference type="InterPro" id="IPR013708">
    <property type="entry name" value="Shikimate_DH-bd_N"/>
</dbReference>
<evidence type="ECO:0000256" key="1">
    <source>
        <dbReference type="ARBA" id="ARBA00004871"/>
    </source>
</evidence>
<dbReference type="RefSeq" id="WP_128641632.1">
    <property type="nucleotide sequence ID" value="NZ_CP008947.1"/>
</dbReference>
<feature type="domain" description="SDH C-terminal" evidence="4">
    <location>
        <begin position="256"/>
        <end position="282"/>
    </location>
</feature>
<dbReference type="GO" id="GO:0009073">
    <property type="term" value="P:aromatic amino acid family biosynthetic process"/>
    <property type="evidence" value="ECO:0007669"/>
    <property type="project" value="UniProtKB-KW"/>
</dbReference>
<dbReference type="SUPFAM" id="SSF53223">
    <property type="entry name" value="Aminoacid dehydrogenase-like, N-terminal domain"/>
    <property type="match status" value="1"/>
</dbReference>
<sequence length="300" mass="31096">MHPVSTRHRIRLVGAGIATSLSPALHEHEAAALGLTDYRYDLIDVAAEGIPVDSSGDTLRQAVAAGCTGLNVTHPCKQVVVDSLDELSDNARLLGAVNTVVVRDGRLIGHNTDHSGFLAALRRGLPDATLGRVVLAGAGGAGSAVAYALAAAGVTDLRVADLDPARAADVCTRLAAAFPQTRVTAIPLDTIEANLEHCDGVVNASPIGMVGHPGTPFDTDALHPGLWVADIVYRPLRTELVAAATALGCDVLDGGQMLVAQAADTFALLTGVTPDPDRMRRHLGELLADQCAPTVLEESR</sequence>
<dbReference type="InterPro" id="IPR022893">
    <property type="entry name" value="Shikimate_DH_fam"/>
</dbReference>
<dbReference type="Gene3D" id="3.40.50.10860">
    <property type="entry name" value="Leucine Dehydrogenase, chain A, domain 1"/>
    <property type="match status" value="1"/>
</dbReference>
<feature type="domain" description="Shikimate dehydrogenase substrate binding N-terminal" evidence="3">
    <location>
        <begin position="12"/>
        <end position="100"/>
    </location>
</feature>
<dbReference type="CDD" id="cd01065">
    <property type="entry name" value="NAD_bind_Shikimate_DH"/>
    <property type="match status" value="1"/>
</dbReference>
<dbReference type="eggNOG" id="COG0169">
    <property type="taxonomic scope" value="Bacteria"/>
</dbReference>
<dbReference type="Pfam" id="PF08501">
    <property type="entry name" value="Shikimate_dh_N"/>
    <property type="match status" value="1"/>
</dbReference>